<dbReference type="EMBL" id="JAUKUD010000001">
    <property type="protein sequence ID" value="KAK0753727.1"/>
    <property type="molecule type" value="Genomic_DNA"/>
</dbReference>
<feature type="signal peptide" evidence="1">
    <location>
        <begin position="1"/>
        <end position="22"/>
    </location>
</feature>
<evidence type="ECO:0000313" key="3">
    <source>
        <dbReference type="EMBL" id="KAK0753727.1"/>
    </source>
</evidence>
<evidence type="ECO:0000313" key="4">
    <source>
        <dbReference type="Proteomes" id="UP001172155"/>
    </source>
</evidence>
<dbReference type="Pfam" id="PF09084">
    <property type="entry name" value="NMT1"/>
    <property type="match status" value="1"/>
</dbReference>
<keyword evidence="1" id="KW-0732">Signal</keyword>
<dbReference type="Proteomes" id="UP001172155">
    <property type="component" value="Unassembled WGS sequence"/>
</dbReference>
<evidence type="ECO:0000259" key="2">
    <source>
        <dbReference type="Pfam" id="PF09084"/>
    </source>
</evidence>
<dbReference type="InterPro" id="IPR015168">
    <property type="entry name" value="SsuA/THI5"/>
</dbReference>
<comment type="caution">
    <text evidence="3">The sequence shown here is derived from an EMBL/GenBank/DDBJ whole genome shotgun (WGS) entry which is preliminary data.</text>
</comment>
<sequence>MFQSFFFLLASLLLTNLPGATALTVAAVIQNIETTPLVVTLEDYYNTSHTFINGLPDVGVDPSIDLYAGAEVHVLGDAPEHPDLRVVATVVQFSYRIVADKRKGILLPSDLRGKRIGVVSNVTSEYFAYRYLRDVARLNASEYTLVRTGSLCYAPPCGNGTFPTLLETGAIDAFTAFEPTTTVGGMALGGEVGNATFFRDDSLYRKVNMLYTTQAKLDNATSRAEIVGFLRALGKTHEVFTRQPEKIWPRVARITARASNTTGNLATEEIMKTFWPLTKWARGLPADLVDLMVEEDKWVAMMGGQGRVPMSREMVQSLIDDGPLREAIALEREAKDCA</sequence>
<proteinExistence type="predicted"/>
<dbReference type="AlphaFoldDB" id="A0AA40F9X3"/>
<protein>
    <recommendedName>
        <fullName evidence="2">SsuA/THI5-like domain-containing protein</fullName>
    </recommendedName>
</protein>
<organism evidence="3 4">
    <name type="scientific">Schizothecium vesticola</name>
    <dbReference type="NCBI Taxonomy" id="314040"/>
    <lineage>
        <taxon>Eukaryota</taxon>
        <taxon>Fungi</taxon>
        <taxon>Dikarya</taxon>
        <taxon>Ascomycota</taxon>
        <taxon>Pezizomycotina</taxon>
        <taxon>Sordariomycetes</taxon>
        <taxon>Sordariomycetidae</taxon>
        <taxon>Sordariales</taxon>
        <taxon>Schizotheciaceae</taxon>
        <taxon>Schizothecium</taxon>
    </lineage>
</organism>
<gene>
    <name evidence="3" type="ORF">B0T18DRAFT_314376</name>
</gene>
<keyword evidence="4" id="KW-1185">Reference proteome</keyword>
<accession>A0AA40F9X3</accession>
<reference evidence="3" key="1">
    <citation type="submission" date="2023-06" db="EMBL/GenBank/DDBJ databases">
        <title>Genome-scale phylogeny and comparative genomics of the fungal order Sordariales.</title>
        <authorList>
            <consortium name="Lawrence Berkeley National Laboratory"/>
            <person name="Hensen N."/>
            <person name="Bonometti L."/>
            <person name="Westerberg I."/>
            <person name="Brannstrom I.O."/>
            <person name="Guillou S."/>
            <person name="Cros-Aarteil S."/>
            <person name="Calhoun S."/>
            <person name="Haridas S."/>
            <person name="Kuo A."/>
            <person name="Mondo S."/>
            <person name="Pangilinan J."/>
            <person name="Riley R."/>
            <person name="LaButti K."/>
            <person name="Andreopoulos B."/>
            <person name="Lipzen A."/>
            <person name="Chen C."/>
            <person name="Yanf M."/>
            <person name="Daum C."/>
            <person name="Ng V."/>
            <person name="Clum A."/>
            <person name="Steindorff A."/>
            <person name="Ohm R."/>
            <person name="Martin F."/>
            <person name="Silar P."/>
            <person name="Natvig D."/>
            <person name="Lalanne C."/>
            <person name="Gautier V."/>
            <person name="Ament-velasquez S.L."/>
            <person name="Kruys A."/>
            <person name="Hutchinson M.I."/>
            <person name="Powell A.J."/>
            <person name="Barry K."/>
            <person name="Miller A.N."/>
            <person name="Grigoriev I.V."/>
            <person name="Debuchy R."/>
            <person name="Gladieux P."/>
            <person name="Thoren M.H."/>
            <person name="Johannesson H."/>
        </authorList>
    </citation>
    <scope>NUCLEOTIDE SEQUENCE</scope>
    <source>
        <strain evidence="3">SMH3187-1</strain>
    </source>
</reference>
<feature type="chain" id="PRO_5041450954" description="SsuA/THI5-like domain-containing protein" evidence="1">
    <location>
        <begin position="23"/>
        <end position="338"/>
    </location>
</feature>
<evidence type="ECO:0000256" key="1">
    <source>
        <dbReference type="SAM" id="SignalP"/>
    </source>
</evidence>
<dbReference type="SUPFAM" id="SSF53850">
    <property type="entry name" value="Periplasmic binding protein-like II"/>
    <property type="match status" value="1"/>
</dbReference>
<feature type="domain" description="SsuA/THI5-like" evidence="2">
    <location>
        <begin position="81"/>
        <end position="246"/>
    </location>
</feature>
<name>A0AA40F9X3_9PEZI</name>
<dbReference type="Gene3D" id="3.40.190.10">
    <property type="entry name" value="Periplasmic binding protein-like II"/>
    <property type="match status" value="2"/>
</dbReference>